<keyword evidence="6 11" id="KW-0418">Kinase</keyword>
<proteinExistence type="inferred from homology"/>
<dbReference type="EC" id="2.7.1.56" evidence="2 11"/>
<dbReference type="InterPro" id="IPR022463">
    <property type="entry name" value="1-PFruKinase"/>
</dbReference>
<evidence type="ECO:0000256" key="4">
    <source>
        <dbReference type="ARBA" id="ARBA00022679"/>
    </source>
</evidence>
<dbReference type="PROSITE" id="PS00584">
    <property type="entry name" value="PFKB_KINASES_2"/>
    <property type="match status" value="1"/>
</dbReference>
<evidence type="ECO:0000256" key="7">
    <source>
        <dbReference type="ARBA" id="ARBA00022840"/>
    </source>
</evidence>
<dbReference type="GO" id="GO:0008662">
    <property type="term" value="F:1-phosphofructokinase activity"/>
    <property type="evidence" value="ECO:0007669"/>
    <property type="project" value="UniProtKB-UniRule"/>
</dbReference>
<evidence type="ECO:0000256" key="11">
    <source>
        <dbReference type="RuleBase" id="RU369061"/>
    </source>
</evidence>
<comment type="function">
    <text evidence="11">Catalyzes the ATP-dependent phosphorylation of fructose-l-phosphate to fructose-l,6-bisphosphate.</text>
</comment>
<dbReference type="EMBL" id="CP024964">
    <property type="protein sequence ID" value="ATZ17912.1"/>
    <property type="molecule type" value="Genomic_DNA"/>
</dbReference>
<dbReference type="STRING" id="1408435.GCA_000685885_01235"/>
<dbReference type="AlphaFoldDB" id="A0A2K8NVP7"/>
<dbReference type="PIRSF" id="PIRSF000535">
    <property type="entry name" value="1PFK/6PFK/LacC"/>
    <property type="match status" value="1"/>
</dbReference>
<keyword evidence="4 10" id="KW-0808">Transferase</keyword>
<dbReference type="NCBIfam" id="TIGR03828">
    <property type="entry name" value="pfkB"/>
    <property type="match status" value="1"/>
</dbReference>
<evidence type="ECO:0000256" key="6">
    <source>
        <dbReference type="ARBA" id="ARBA00022777"/>
    </source>
</evidence>
<dbReference type="PANTHER" id="PTHR46566">
    <property type="entry name" value="1-PHOSPHOFRUCTOKINASE-RELATED"/>
    <property type="match status" value="1"/>
</dbReference>
<dbReference type="Pfam" id="PF00294">
    <property type="entry name" value="PfkB"/>
    <property type="match status" value="1"/>
</dbReference>
<evidence type="ECO:0000256" key="10">
    <source>
        <dbReference type="PIRNR" id="PIRNR000535"/>
    </source>
</evidence>
<evidence type="ECO:0000313" key="13">
    <source>
        <dbReference type="EMBL" id="ATZ17912.1"/>
    </source>
</evidence>
<dbReference type="InterPro" id="IPR002173">
    <property type="entry name" value="Carboh/pur_kinase_PfkB_CS"/>
</dbReference>
<dbReference type="PANTHER" id="PTHR46566:SF1">
    <property type="entry name" value="1-PHOSPHOFRUCTOKINASE"/>
    <property type="match status" value="1"/>
</dbReference>
<gene>
    <name evidence="13" type="primary">fruK</name>
    <name evidence="13" type="ORF">EMELA_v1c03440</name>
</gene>
<protein>
    <recommendedName>
        <fullName evidence="3 11">1-phosphofructokinase</fullName>
        <shortName evidence="11">Fru1PK</shortName>
        <ecNumber evidence="2 11">2.7.1.56</ecNumber>
    </recommendedName>
    <alternativeName>
        <fullName evidence="8 11">Fructose 1-phosphate kinase</fullName>
    </alternativeName>
</protein>
<dbReference type="SUPFAM" id="SSF53613">
    <property type="entry name" value="Ribokinase-like"/>
    <property type="match status" value="1"/>
</dbReference>
<dbReference type="Proteomes" id="UP000231896">
    <property type="component" value="Chromosome"/>
</dbReference>
<evidence type="ECO:0000256" key="8">
    <source>
        <dbReference type="ARBA" id="ARBA00032802"/>
    </source>
</evidence>
<dbReference type="Gene3D" id="3.40.1190.20">
    <property type="match status" value="1"/>
</dbReference>
<dbReference type="InterPro" id="IPR029056">
    <property type="entry name" value="Ribokinase-like"/>
</dbReference>
<dbReference type="RefSeq" id="WP_028124468.1">
    <property type="nucleotide sequence ID" value="NZ_CP024964.1"/>
</dbReference>
<dbReference type="InterPro" id="IPR011611">
    <property type="entry name" value="PfkB_dom"/>
</dbReference>
<dbReference type="OrthoDB" id="9801219at2"/>
<accession>A0A2K8NVP7</accession>
<dbReference type="GO" id="GO:0005829">
    <property type="term" value="C:cytosol"/>
    <property type="evidence" value="ECO:0007669"/>
    <property type="project" value="TreeGrafter"/>
</dbReference>
<name>A0A2K8NVP7_9MOLU</name>
<evidence type="ECO:0000256" key="2">
    <source>
        <dbReference type="ARBA" id="ARBA00012131"/>
    </source>
</evidence>
<keyword evidence="14" id="KW-1185">Reference proteome</keyword>
<keyword evidence="5 11" id="KW-0547">Nucleotide-binding</keyword>
<evidence type="ECO:0000256" key="9">
    <source>
        <dbReference type="ARBA" id="ARBA00047745"/>
    </source>
</evidence>
<feature type="domain" description="Carbohydrate kinase PfkB" evidence="12">
    <location>
        <begin position="12"/>
        <end position="287"/>
    </location>
</feature>
<dbReference type="GO" id="GO:0005524">
    <property type="term" value="F:ATP binding"/>
    <property type="evidence" value="ECO:0007669"/>
    <property type="project" value="UniProtKB-UniRule"/>
</dbReference>
<dbReference type="NCBIfam" id="TIGR03168">
    <property type="entry name" value="1-PFK"/>
    <property type="match status" value="1"/>
</dbReference>
<dbReference type="InterPro" id="IPR017583">
    <property type="entry name" value="Tagatose/fructose_Pkinase"/>
</dbReference>
<sequence>MIYTVTLNPALDHIIETDGFNIGETNYYKNEYVVIGGKGINVSIVLNNLEAEVLSTGILGSNNKDSFLEKFDENNLKNKFFINKGATRTNLKIKNLAKLEETELNGLGSAVSLEIINELKNFLKENLQSGDILVAAGSIPAGVENNIYEEIGNIANEKNVIFILDTSKVSMLKGLKSKPYLIKPNVQEICEILNLPFKKYSFNEICEMVKQLKALGAQNILLSSGSKGSYFFAENGSIYEAGIAKGKLVNSVGSGDSMIAGFTYGLYKNLAVEECLQYGAAAGGATAFTEWLGLKNDILNLKNQISVKKINRRQIWN</sequence>
<comment type="catalytic activity">
    <reaction evidence="9 11">
        <text>beta-D-fructose 1-phosphate + ATP = beta-D-fructose 1,6-bisphosphate + ADP + H(+)</text>
        <dbReference type="Rhea" id="RHEA:14213"/>
        <dbReference type="ChEBI" id="CHEBI:15378"/>
        <dbReference type="ChEBI" id="CHEBI:30616"/>
        <dbReference type="ChEBI" id="CHEBI:32966"/>
        <dbReference type="ChEBI" id="CHEBI:138881"/>
        <dbReference type="ChEBI" id="CHEBI:456216"/>
        <dbReference type="EC" id="2.7.1.56"/>
    </reaction>
</comment>
<evidence type="ECO:0000259" key="12">
    <source>
        <dbReference type="Pfam" id="PF00294"/>
    </source>
</evidence>
<evidence type="ECO:0000256" key="5">
    <source>
        <dbReference type="ARBA" id="ARBA00022741"/>
    </source>
</evidence>
<keyword evidence="7 11" id="KW-0067">ATP-binding</keyword>
<evidence type="ECO:0000256" key="3">
    <source>
        <dbReference type="ARBA" id="ARBA00013596"/>
    </source>
</evidence>
<dbReference type="KEGG" id="eml:EMELA_v1c03440"/>
<evidence type="ECO:0000256" key="1">
    <source>
        <dbReference type="ARBA" id="ARBA00010688"/>
    </source>
</evidence>
<dbReference type="CDD" id="cd01164">
    <property type="entry name" value="FruK_PfkB_like"/>
    <property type="match status" value="1"/>
</dbReference>
<comment type="similarity">
    <text evidence="1 11">Belongs to the carbohydrate kinase PfkB family.</text>
</comment>
<evidence type="ECO:0000313" key="14">
    <source>
        <dbReference type="Proteomes" id="UP000231896"/>
    </source>
</evidence>
<organism evidence="13 14">
    <name type="scientific">Mesoplasma melaleucae</name>
    <dbReference type="NCBI Taxonomy" id="81459"/>
    <lineage>
        <taxon>Bacteria</taxon>
        <taxon>Bacillati</taxon>
        <taxon>Mycoplasmatota</taxon>
        <taxon>Mollicutes</taxon>
        <taxon>Entomoplasmatales</taxon>
        <taxon>Entomoplasmataceae</taxon>
        <taxon>Mesoplasma</taxon>
    </lineage>
</organism>
<reference evidence="13 14" key="1">
    <citation type="submission" date="2017-11" db="EMBL/GenBank/DDBJ databases">
        <title>Genome sequence of Entomoplasma melaleucae M1 (ATCC 49191).</title>
        <authorList>
            <person name="Lo W.-S."/>
            <person name="Gasparich G.E."/>
            <person name="Kuo C.-H."/>
        </authorList>
    </citation>
    <scope>NUCLEOTIDE SEQUENCE [LARGE SCALE GENOMIC DNA]</scope>
    <source>
        <strain evidence="13 14">M1</strain>
    </source>
</reference>